<name>A0ABY8RF44_9FLAO</name>
<accession>A0ABY8RF44</accession>
<sequence>MEVEIGLPGLIPKYQFKTEPIHNGNTMFNLRKGKEISWENYNKLQKDYYSHPFSEIKSKGMKYKVADENGNPVDMNLKQLTENIQKQMRENNNPIELNYKIEYKK</sequence>
<proteinExistence type="predicted"/>
<dbReference type="RefSeq" id="WP_282905869.1">
    <property type="nucleotide sequence ID" value="NZ_CP124855.1"/>
</dbReference>
<dbReference type="EMBL" id="CP124855">
    <property type="protein sequence ID" value="WHF52592.1"/>
    <property type="molecule type" value="Genomic_DNA"/>
</dbReference>
<keyword evidence="2" id="KW-1185">Reference proteome</keyword>
<dbReference type="Proteomes" id="UP001241656">
    <property type="component" value="Chromosome"/>
</dbReference>
<evidence type="ECO:0000313" key="1">
    <source>
        <dbReference type="EMBL" id="WHF52592.1"/>
    </source>
</evidence>
<organism evidence="1 2">
    <name type="scientific">Chryseobacterium gotjawalense</name>
    <dbReference type="NCBI Taxonomy" id="3042315"/>
    <lineage>
        <taxon>Bacteria</taxon>
        <taxon>Pseudomonadati</taxon>
        <taxon>Bacteroidota</taxon>
        <taxon>Flavobacteriia</taxon>
        <taxon>Flavobacteriales</taxon>
        <taxon>Weeksellaceae</taxon>
        <taxon>Chryseobacterium group</taxon>
        <taxon>Chryseobacterium</taxon>
    </lineage>
</organism>
<gene>
    <name evidence="1" type="ORF">QGN23_04765</name>
</gene>
<protein>
    <submittedName>
        <fullName evidence="1">Uncharacterized protein</fullName>
    </submittedName>
</protein>
<reference evidence="1 2" key="1">
    <citation type="submission" date="2023-05" db="EMBL/GenBank/DDBJ databases">
        <title>Genomic insight into Chryseobacterium sp. wdc7 isolated forest soil (Gotjawal).</title>
        <authorList>
            <person name="Park S.-J."/>
        </authorList>
    </citation>
    <scope>NUCLEOTIDE SEQUENCE [LARGE SCALE GENOMIC DNA]</scope>
    <source>
        <strain evidence="2">wdc7</strain>
    </source>
</reference>
<evidence type="ECO:0000313" key="2">
    <source>
        <dbReference type="Proteomes" id="UP001241656"/>
    </source>
</evidence>